<reference evidence="2 3" key="1">
    <citation type="submission" date="2018-06" db="EMBL/GenBank/DDBJ databases">
        <authorList>
            <consortium name="Pathogen Informatics"/>
            <person name="Doyle S."/>
        </authorList>
    </citation>
    <scope>NUCLEOTIDE SEQUENCE [LARGE SCALE GENOMIC DNA]</scope>
    <source>
        <strain evidence="2 3">NCTC12413</strain>
    </source>
</reference>
<sequence>MNTQLICTSYDCEVMGGLFRFVSFEQLKTTSNQKLSMDWMKQNISKLSAMYHEPRGHPYLLFCVYSIKGDKCEVVTFQPLGHSVQLETISKATRFMLQNVVNANINFNIEVNGLYTNHSVEDKNMEVKVSSVELVKEKEEMDIYKVDSKLYGFVKTLDLKSMNIQKILGIYDAYQKHHQQNDIENYIYFDSKTHRVLIMHSDQIVRLPDSAAYSIIYHRFDNISNLRTMTNQLIKIQDKKFVLEASLSSFSQFYMSETDPFKKGFILQ</sequence>
<accession>A0A380CWP3</accession>
<proteinExistence type="predicted"/>
<dbReference type="EMBL" id="UGZE01000001">
    <property type="protein sequence ID" value="SUJ30160.1"/>
    <property type="molecule type" value="Genomic_DNA"/>
</dbReference>
<dbReference type="AlphaFoldDB" id="A0A380CWP3"/>
<dbReference type="Proteomes" id="UP000321598">
    <property type="component" value="Unassembled WGS sequence"/>
</dbReference>
<dbReference type="RefSeq" id="WP_103388645.1">
    <property type="nucleotide sequence ID" value="NZ_BKAV01000002.1"/>
</dbReference>
<name>A0A380CWP3_9STAP</name>
<keyword evidence="4" id="KW-1185">Reference proteome</keyword>
<organism evidence="2 3">
    <name type="scientific">Staphylococcus arlettae</name>
    <dbReference type="NCBI Taxonomy" id="29378"/>
    <lineage>
        <taxon>Bacteria</taxon>
        <taxon>Bacillati</taxon>
        <taxon>Bacillota</taxon>
        <taxon>Bacilli</taxon>
        <taxon>Bacillales</taxon>
        <taxon>Staphylococcaceae</taxon>
        <taxon>Staphylococcus</taxon>
    </lineage>
</organism>
<evidence type="ECO:0000313" key="3">
    <source>
        <dbReference type="Proteomes" id="UP000254956"/>
    </source>
</evidence>
<dbReference type="Proteomes" id="UP000254956">
    <property type="component" value="Unassembled WGS sequence"/>
</dbReference>
<reference evidence="1 4" key="2">
    <citation type="submission" date="2019-07" db="EMBL/GenBank/DDBJ databases">
        <title>Whole genome shotgun sequence of Staphylococcus arlettae NBRC 109765.</title>
        <authorList>
            <person name="Hosoyama A."/>
            <person name="Uohara A."/>
            <person name="Ohji S."/>
            <person name="Ichikawa N."/>
        </authorList>
    </citation>
    <scope>NUCLEOTIDE SEQUENCE [LARGE SCALE GENOMIC DNA]</scope>
    <source>
        <strain evidence="1 4">NBRC 109765</strain>
    </source>
</reference>
<evidence type="ECO:0000313" key="2">
    <source>
        <dbReference type="EMBL" id="SUJ30160.1"/>
    </source>
</evidence>
<evidence type="ECO:0000313" key="4">
    <source>
        <dbReference type="Proteomes" id="UP000321598"/>
    </source>
</evidence>
<protein>
    <submittedName>
        <fullName evidence="2">Uncharacterized protein</fullName>
    </submittedName>
</protein>
<gene>
    <name evidence="2" type="ORF">NCTC12413_02654</name>
    <name evidence="1" type="ORF">SAR03_04030</name>
</gene>
<evidence type="ECO:0000313" key="1">
    <source>
        <dbReference type="EMBL" id="GEP99365.1"/>
    </source>
</evidence>
<dbReference type="EMBL" id="BKAV01000002">
    <property type="protein sequence ID" value="GEP99365.1"/>
    <property type="molecule type" value="Genomic_DNA"/>
</dbReference>